<keyword evidence="2" id="KW-0677">Repeat</keyword>
<gene>
    <name evidence="5" type="ORF">CEUSTIGMA_g938.t1</name>
</gene>
<dbReference type="OrthoDB" id="270720at2759"/>
<dbReference type="PANTHER" id="PTHR36838">
    <property type="entry name" value="AUXIN EFFLUX CARRIER FAMILY PROTEIN"/>
    <property type="match status" value="1"/>
</dbReference>
<reference evidence="5 6" key="1">
    <citation type="submission" date="2017-08" db="EMBL/GenBank/DDBJ databases">
        <title>Acidophilic green algal genome provides insights into adaptation to an acidic environment.</title>
        <authorList>
            <person name="Hirooka S."/>
            <person name="Hirose Y."/>
            <person name="Kanesaki Y."/>
            <person name="Higuchi S."/>
            <person name="Fujiwara T."/>
            <person name="Onuma R."/>
            <person name="Era A."/>
            <person name="Ohbayashi R."/>
            <person name="Uzuka A."/>
            <person name="Nozaki H."/>
            <person name="Yoshikawa H."/>
            <person name="Miyagishima S.Y."/>
        </authorList>
    </citation>
    <scope>NUCLEOTIDE SEQUENCE [LARGE SCALE GENOMIC DNA]</scope>
    <source>
        <strain evidence="5 6">NIES-2499</strain>
    </source>
</reference>
<keyword evidence="4" id="KW-0472">Membrane</keyword>
<dbReference type="AlphaFoldDB" id="A0A250WS07"/>
<feature type="transmembrane region" description="Helical" evidence="4">
    <location>
        <begin position="377"/>
        <end position="400"/>
    </location>
</feature>
<feature type="transmembrane region" description="Helical" evidence="4">
    <location>
        <begin position="78"/>
        <end position="97"/>
    </location>
</feature>
<keyword evidence="4" id="KW-0812">Transmembrane</keyword>
<feature type="transmembrane region" description="Helical" evidence="4">
    <location>
        <begin position="117"/>
        <end position="135"/>
    </location>
</feature>
<evidence type="ECO:0000313" key="5">
    <source>
        <dbReference type="EMBL" id="GAX73486.1"/>
    </source>
</evidence>
<protein>
    <submittedName>
        <fullName evidence="5">Uncharacterized protein</fullName>
    </submittedName>
</protein>
<evidence type="ECO:0000256" key="2">
    <source>
        <dbReference type="ARBA" id="ARBA00022737"/>
    </source>
</evidence>
<keyword evidence="1" id="KW-0813">Transport</keyword>
<evidence type="ECO:0000313" key="6">
    <source>
        <dbReference type="Proteomes" id="UP000232323"/>
    </source>
</evidence>
<name>A0A250WS07_9CHLO</name>
<evidence type="ECO:0000256" key="3">
    <source>
        <dbReference type="SAM" id="MobiDB-lite"/>
    </source>
</evidence>
<dbReference type="Pfam" id="PF02493">
    <property type="entry name" value="MORN"/>
    <property type="match status" value="3"/>
</dbReference>
<accession>A0A250WS07</accession>
<feature type="transmembrane region" description="Helical" evidence="4">
    <location>
        <begin position="421"/>
        <end position="444"/>
    </location>
</feature>
<feature type="transmembrane region" description="Helical" evidence="4">
    <location>
        <begin position="338"/>
        <end position="357"/>
    </location>
</feature>
<dbReference type="Proteomes" id="UP000232323">
    <property type="component" value="Unassembled WGS sequence"/>
</dbReference>
<feature type="transmembrane region" description="Helical" evidence="4">
    <location>
        <begin position="493"/>
        <end position="516"/>
    </location>
</feature>
<dbReference type="GO" id="GO:0016020">
    <property type="term" value="C:membrane"/>
    <property type="evidence" value="ECO:0007669"/>
    <property type="project" value="UniProtKB-ARBA"/>
</dbReference>
<feature type="region of interest" description="Disordered" evidence="3">
    <location>
        <begin position="544"/>
        <end position="590"/>
    </location>
</feature>
<evidence type="ECO:0000256" key="4">
    <source>
        <dbReference type="SAM" id="Phobius"/>
    </source>
</evidence>
<dbReference type="InterPro" id="IPR003409">
    <property type="entry name" value="MORN"/>
</dbReference>
<evidence type="ECO:0000256" key="1">
    <source>
        <dbReference type="ARBA" id="ARBA00022448"/>
    </source>
</evidence>
<keyword evidence="6" id="KW-1185">Reference proteome</keyword>
<proteinExistence type="predicted"/>
<dbReference type="Gene3D" id="2.20.110.10">
    <property type="entry name" value="Histone H3 K4-specific methyltransferase SET7/9 N-terminal domain"/>
    <property type="match status" value="2"/>
</dbReference>
<dbReference type="SUPFAM" id="SSF82185">
    <property type="entry name" value="Histone H3 K4-specific methyltransferase SET7/9 N-terminal domain"/>
    <property type="match status" value="1"/>
</dbReference>
<sequence length="652" mass="69053">MAVGYNFRTSGLFKQGDGQTALKLATYLTIPSVILQTCKTCTISPEMAVAAAAGAICMAAQSASSWLYCEARPKRERAVIAGCATGGSLHLTAYPLVETVLGPAGLMPVVLLDVMNHIAVAIGSYLVFATAGPAFPEQYKHEDGGLYRGQWRGLRKEGLGVYTYPGGAKYEGEWRDNMKDGRGVYYYPKGGTYEGEWSGGKMNGIGVRTFSTGQVKAGRWREGVLEAPLELWQCAIAAEGAAEAATAAQRVDTGGGKPADALMLLVSQPSFWAALLGLSLQGLALPLSPSVDTATAVLAAANQPLLMLSAGLLLPSWESLPTSPNMVSDVLRVISSRLMIPLLVGGALMAMTLIQHISTSPSVLSAVSHVTTTPAVFLSQSATSAVLPLAVVVTAMLAPASPSAIEFTRKFRLNETLASAYISLSHWISVPLMAGYCWVASIALNSATAKNLAMNSAGSHVLVPSIVSEETVSGTWNMLTHHLLSYACWPQPLFSSSLMLLAGVTVLTALLLPALARTTMRIAGFSTESPRLSGRVLMVYQGSQATSLSSQDSDQDDRPRGGTSGYKYTSGPSDRGGTGSSPPTTSPAAMQRMPYNVSSLSSKSILICSPSKKFPNQERRSSRRCNGLFIRRPGITLLPKGHSFMTIRTFNH</sequence>
<comment type="caution">
    <text evidence="5">The sequence shown here is derived from an EMBL/GenBank/DDBJ whole genome shotgun (WGS) entry which is preliminary data.</text>
</comment>
<dbReference type="SMART" id="SM00698">
    <property type="entry name" value="MORN"/>
    <property type="match status" value="3"/>
</dbReference>
<dbReference type="PANTHER" id="PTHR36838:SF3">
    <property type="entry name" value="TRANSPORTER AUXIN EFFLUX CARRIER EC FAMILY"/>
    <property type="match status" value="1"/>
</dbReference>
<organism evidence="5 6">
    <name type="scientific">Chlamydomonas eustigma</name>
    <dbReference type="NCBI Taxonomy" id="1157962"/>
    <lineage>
        <taxon>Eukaryota</taxon>
        <taxon>Viridiplantae</taxon>
        <taxon>Chlorophyta</taxon>
        <taxon>core chlorophytes</taxon>
        <taxon>Chlorophyceae</taxon>
        <taxon>CS clade</taxon>
        <taxon>Chlamydomonadales</taxon>
        <taxon>Chlamydomonadaceae</taxon>
        <taxon>Chlamydomonas</taxon>
    </lineage>
</organism>
<keyword evidence="4" id="KW-1133">Transmembrane helix</keyword>
<dbReference type="EMBL" id="BEGY01000003">
    <property type="protein sequence ID" value="GAX73486.1"/>
    <property type="molecule type" value="Genomic_DNA"/>
</dbReference>